<name>A0A7X6K5F9_9MICC</name>
<dbReference type="InterPro" id="IPR036188">
    <property type="entry name" value="FAD/NAD-bd_sf"/>
</dbReference>
<keyword evidence="1" id="KW-0560">Oxidoreductase</keyword>
<proteinExistence type="predicted"/>
<dbReference type="AlphaFoldDB" id="A0A7X6K5F9"/>
<organism evidence="3 4">
    <name type="scientific">Arthrobacter mobilis</name>
    <dbReference type="NCBI Taxonomy" id="2724944"/>
    <lineage>
        <taxon>Bacteria</taxon>
        <taxon>Bacillati</taxon>
        <taxon>Actinomycetota</taxon>
        <taxon>Actinomycetes</taxon>
        <taxon>Micrococcales</taxon>
        <taxon>Micrococcaceae</taxon>
        <taxon>Arthrobacter</taxon>
    </lineage>
</organism>
<accession>A0A7X6K5F9</accession>
<keyword evidence="4" id="KW-1185">Reference proteome</keyword>
<reference evidence="3 4" key="1">
    <citation type="submission" date="2020-04" db="EMBL/GenBank/DDBJ databases">
        <title>Arthrobacter sp. nov.</title>
        <authorList>
            <person name="Liu S."/>
        </authorList>
    </citation>
    <scope>NUCLEOTIDE SEQUENCE [LARGE SCALE GENOMIC DNA]</scope>
    <source>
        <strain evidence="3 4">E918</strain>
    </source>
</reference>
<dbReference type="SUPFAM" id="SSF51905">
    <property type="entry name" value="FAD/NAD(P)-binding domain"/>
    <property type="match status" value="1"/>
</dbReference>
<dbReference type="Gene3D" id="3.50.50.60">
    <property type="entry name" value="FAD/NAD(P)-binding domain"/>
    <property type="match status" value="1"/>
</dbReference>
<evidence type="ECO:0000256" key="1">
    <source>
        <dbReference type="ARBA" id="ARBA00023002"/>
    </source>
</evidence>
<dbReference type="Gene3D" id="3.30.9.10">
    <property type="entry name" value="D-Amino Acid Oxidase, subunit A, domain 2"/>
    <property type="match status" value="1"/>
</dbReference>
<feature type="domain" description="FAD dependent oxidoreductase" evidence="2">
    <location>
        <begin position="6"/>
        <end position="339"/>
    </location>
</feature>
<dbReference type="Proteomes" id="UP000544090">
    <property type="component" value="Unassembled WGS sequence"/>
</dbReference>
<gene>
    <name evidence="3" type="ORF">HGG74_02335</name>
</gene>
<dbReference type="EMBL" id="JAAZSQ010000001">
    <property type="protein sequence ID" value="NKX53393.1"/>
    <property type="molecule type" value="Genomic_DNA"/>
</dbReference>
<evidence type="ECO:0000259" key="2">
    <source>
        <dbReference type="Pfam" id="PF01266"/>
    </source>
</evidence>
<evidence type="ECO:0000313" key="4">
    <source>
        <dbReference type="Proteomes" id="UP000544090"/>
    </source>
</evidence>
<dbReference type="Pfam" id="PF01266">
    <property type="entry name" value="DAO"/>
    <property type="match status" value="1"/>
</dbReference>
<comment type="caution">
    <text evidence="3">The sequence shown here is derived from an EMBL/GenBank/DDBJ whole genome shotgun (WGS) entry which is preliminary data.</text>
</comment>
<dbReference type="InterPro" id="IPR006076">
    <property type="entry name" value="FAD-dep_OxRdtase"/>
</dbReference>
<dbReference type="GO" id="GO:0005737">
    <property type="term" value="C:cytoplasm"/>
    <property type="evidence" value="ECO:0007669"/>
    <property type="project" value="TreeGrafter"/>
</dbReference>
<sequence length="369" mass="37783">MPLTCDVLIIGGGIAGLSLASELSGSAPGLHVVLAEAEATLAYHTSSRSARQLIPSYGPPAVRELTRRTLELLHGIQERTGTVFLTPRSFLLVGSEEDVQANATAEMEFLSPAQVQQLSPELRPGTFAAAGLDRHSFGSNADAMIEYHRAAAEAGGAVVLTGAPVRAAAAGGAGWRVEAGEHSIEAATVVNAAGAWADQVAGLFGAAPQGLVPYRRTAAVVDVDHPLGAGQPMVAAADHTFYYRPEGSQVLISPSEAVPSVAEDARPRPGDVEAVVELIDGLTTMGIRSVARAWTGLRTEPADGHPVVGFDGDVDGFFWLAGQGGYGFQTSCGIAELAAGLLLGQDSGPWSAAAAAALSPLRGGPSPTP</sequence>
<dbReference type="PANTHER" id="PTHR13847">
    <property type="entry name" value="SARCOSINE DEHYDROGENASE-RELATED"/>
    <property type="match status" value="1"/>
</dbReference>
<dbReference type="PANTHER" id="PTHR13847:SF287">
    <property type="entry name" value="FAD-DEPENDENT OXIDOREDUCTASE DOMAIN-CONTAINING PROTEIN 1"/>
    <property type="match status" value="1"/>
</dbReference>
<dbReference type="RefSeq" id="WP_168484705.1">
    <property type="nucleotide sequence ID" value="NZ_JAAZSQ010000001.1"/>
</dbReference>
<evidence type="ECO:0000313" key="3">
    <source>
        <dbReference type="EMBL" id="NKX53393.1"/>
    </source>
</evidence>
<dbReference type="GO" id="GO:0016491">
    <property type="term" value="F:oxidoreductase activity"/>
    <property type="evidence" value="ECO:0007669"/>
    <property type="project" value="UniProtKB-KW"/>
</dbReference>
<protein>
    <submittedName>
        <fullName evidence="3">FAD-binding oxidoreductase</fullName>
    </submittedName>
</protein>